<dbReference type="EMBL" id="HACA01025062">
    <property type="protein sequence ID" value="CDW42423.1"/>
    <property type="molecule type" value="Transcribed_RNA"/>
</dbReference>
<evidence type="ECO:0000313" key="1">
    <source>
        <dbReference type="EMBL" id="CDW42423.1"/>
    </source>
</evidence>
<accession>A0A0K2UVY9</accession>
<protein>
    <submittedName>
        <fullName evidence="1">Uncharacterized protein</fullName>
    </submittedName>
</protein>
<proteinExistence type="predicted"/>
<name>A0A0K2UVY9_LEPSM</name>
<organism evidence="1">
    <name type="scientific">Lepeophtheirus salmonis</name>
    <name type="common">Salmon louse</name>
    <name type="synonym">Caligus salmonis</name>
    <dbReference type="NCBI Taxonomy" id="72036"/>
    <lineage>
        <taxon>Eukaryota</taxon>
        <taxon>Metazoa</taxon>
        <taxon>Ecdysozoa</taxon>
        <taxon>Arthropoda</taxon>
        <taxon>Crustacea</taxon>
        <taxon>Multicrustacea</taxon>
        <taxon>Hexanauplia</taxon>
        <taxon>Copepoda</taxon>
        <taxon>Siphonostomatoida</taxon>
        <taxon>Caligidae</taxon>
        <taxon>Lepeophtheirus</taxon>
    </lineage>
</organism>
<reference evidence="1" key="1">
    <citation type="submission" date="2014-05" db="EMBL/GenBank/DDBJ databases">
        <authorList>
            <person name="Chronopoulou M."/>
        </authorList>
    </citation>
    <scope>NUCLEOTIDE SEQUENCE</scope>
    <source>
        <tissue evidence="1">Whole organism</tissue>
    </source>
</reference>
<sequence>LVRELFSKLIVQIYILQSLCVRRQLITRNNDTTASVIQFKDDSELQRLHV</sequence>
<dbReference type="AlphaFoldDB" id="A0A0K2UVY9"/>
<feature type="non-terminal residue" evidence="1">
    <location>
        <position position="1"/>
    </location>
</feature>